<organism evidence="3 4">
    <name type="scientific">Phanerochaete sordida</name>
    <dbReference type="NCBI Taxonomy" id="48140"/>
    <lineage>
        <taxon>Eukaryota</taxon>
        <taxon>Fungi</taxon>
        <taxon>Dikarya</taxon>
        <taxon>Basidiomycota</taxon>
        <taxon>Agaricomycotina</taxon>
        <taxon>Agaricomycetes</taxon>
        <taxon>Polyporales</taxon>
        <taxon>Phanerochaetaceae</taxon>
        <taxon>Phanerochaete</taxon>
    </lineage>
</organism>
<feature type="transmembrane region" description="Helical" evidence="1">
    <location>
        <begin position="20"/>
        <end position="39"/>
    </location>
</feature>
<keyword evidence="1" id="KW-1133">Transmembrane helix</keyword>
<accession>A0A9P3G1A4</accession>
<feature type="transmembrane region" description="Helical" evidence="1">
    <location>
        <begin position="126"/>
        <end position="146"/>
    </location>
</feature>
<dbReference type="AlphaFoldDB" id="A0A9P3G1A4"/>
<protein>
    <recommendedName>
        <fullName evidence="2">DUF6534 domain-containing protein</fullName>
    </recommendedName>
</protein>
<keyword evidence="1" id="KW-0812">Transmembrane</keyword>
<dbReference type="PANTHER" id="PTHR40465">
    <property type="entry name" value="CHROMOSOME 1, WHOLE GENOME SHOTGUN SEQUENCE"/>
    <property type="match status" value="1"/>
</dbReference>
<name>A0A9P3G1A4_9APHY</name>
<dbReference type="Proteomes" id="UP000703269">
    <property type="component" value="Unassembled WGS sequence"/>
</dbReference>
<evidence type="ECO:0000259" key="2">
    <source>
        <dbReference type="Pfam" id="PF20152"/>
    </source>
</evidence>
<keyword evidence="1" id="KW-0472">Membrane</keyword>
<evidence type="ECO:0000313" key="4">
    <source>
        <dbReference type="Proteomes" id="UP000703269"/>
    </source>
</evidence>
<evidence type="ECO:0000256" key="1">
    <source>
        <dbReference type="SAM" id="Phobius"/>
    </source>
</evidence>
<evidence type="ECO:0000313" key="3">
    <source>
        <dbReference type="EMBL" id="GJE86386.1"/>
    </source>
</evidence>
<dbReference type="Pfam" id="PF20152">
    <property type="entry name" value="DUF6534"/>
    <property type="match status" value="1"/>
</dbReference>
<feature type="transmembrane region" description="Helical" evidence="1">
    <location>
        <begin position="202"/>
        <end position="225"/>
    </location>
</feature>
<feature type="transmembrane region" description="Helical" evidence="1">
    <location>
        <begin position="166"/>
        <end position="190"/>
    </location>
</feature>
<keyword evidence="4" id="KW-1185">Reference proteome</keyword>
<feature type="transmembrane region" description="Helical" evidence="1">
    <location>
        <begin position="60"/>
        <end position="88"/>
    </location>
</feature>
<sequence length="326" mass="35849">MAAPASLLPLLPHSFLNLTLGPLLLGCFACAIFFGILSLQCVTYFGKFPKDGLPLKSSIAILWVNAAVHLAFEIHAAYTILVLDYVILFTRTPWTVAGVVTSSAVADAIVRSWFLNRLWILSGRRWPLQIVPIATSVAEFACTIYTSAEIAKMGTLSFTPKLTRVFVASLALVITCDLYTAIGICFFLWCQRRRATYRKTRNIVTTIMIYTVNTGLITVAAWSLSLITHLAIPGQEYVALGPYVAIGHLYTVCLLAHLNARGSFRKDMSDQGAVQMASFRCASDTRPSDLAVDKAKRQHVEILCEVSESTDAEERYVKPSAEASFP</sequence>
<feature type="transmembrane region" description="Helical" evidence="1">
    <location>
        <begin position="94"/>
        <end position="114"/>
    </location>
</feature>
<gene>
    <name evidence="3" type="ORF">PsYK624_024660</name>
</gene>
<dbReference type="OrthoDB" id="2535105at2759"/>
<reference evidence="3 4" key="1">
    <citation type="submission" date="2021-08" db="EMBL/GenBank/DDBJ databases">
        <title>Draft Genome Sequence of Phanerochaete sordida strain YK-624.</title>
        <authorList>
            <person name="Mori T."/>
            <person name="Dohra H."/>
            <person name="Suzuki T."/>
            <person name="Kawagishi H."/>
            <person name="Hirai H."/>
        </authorList>
    </citation>
    <scope>NUCLEOTIDE SEQUENCE [LARGE SCALE GENOMIC DNA]</scope>
    <source>
        <strain evidence="3 4">YK-624</strain>
    </source>
</reference>
<dbReference type="PANTHER" id="PTHR40465:SF1">
    <property type="entry name" value="DUF6534 DOMAIN-CONTAINING PROTEIN"/>
    <property type="match status" value="1"/>
</dbReference>
<feature type="transmembrane region" description="Helical" evidence="1">
    <location>
        <begin position="237"/>
        <end position="258"/>
    </location>
</feature>
<dbReference type="EMBL" id="BPQB01000004">
    <property type="protein sequence ID" value="GJE86386.1"/>
    <property type="molecule type" value="Genomic_DNA"/>
</dbReference>
<dbReference type="InterPro" id="IPR045339">
    <property type="entry name" value="DUF6534"/>
</dbReference>
<feature type="domain" description="DUF6534" evidence="2">
    <location>
        <begin position="174"/>
        <end position="262"/>
    </location>
</feature>
<proteinExistence type="predicted"/>
<comment type="caution">
    <text evidence="3">The sequence shown here is derived from an EMBL/GenBank/DDBJ whole genome shotgun (WGS) entry which is preliminary data.</text>
</comment>